<proteinExistence type="predicted"/>
<dbReference type="Pfam" id="PF08241">
    <property type="entry name" value="Methyltransf_11"/>
    <property type="match status" value="1"/>
</dbReference>
<keyword evidence="3" id="KW-0949">S-adenosyl-L-methionine</keyword>
<keyword evidence="1 5" id="KW-0489">Methyltransferase</keyword>
<evidence type="ECO:0000313" key="6">
    <source>
        <dbReference type="Proteomes" id="UP000651050"/>
    </source>
</evidence>
<dbReference type="GO" id="GO:0008757">
    <property type="term" value="F:S-adenosylmethionine-dependent methyltransferase activity"/>
    <property type="evidence" value="ECO:0007669"/>
    <property type="project" value="InterPro"/>
</dbReference>
<comment type="caution">
    <text evidence="5">The sequence shown here is derived from an EMBL/GenBank/DDBJ whole genome shotgun (WGS) entry which is preliminary data.</text>
</comment>
<evidence type="ECO:0000256" key="2">
    <source>
        <dbReference type="ARBA" id="ARBA00022679"/>
    </source>
</evidence>
<accession>A0A931H7K7</accession>
<name>A0A931H7K7_9BURK</name>
<organism evidence="5 6">
    <name type="scientific">Caenimonas aquaedulcis</name>
    <dbReference type="NCBI Taxonomy" id="2793270"/>
    <lineage>
        <taxon>Bacteria</taxon>
        <taxon>Pseudomonadati</taxon>
        <taxon>Pseudomonadota</taxon>
        <taxon>Betaproteobacteria</taxon>
        <taxon>Burkholderiales</taxon>
        <taxon>Comamonadaceae</taxon>
        <taxon>Caenimonas</taxon>
    </lineage>
</organism>
<dbReference type="PANTHER" id="PTHR43464">
    <property type="entry name" value="METHYLTRANSFERASE"/>
    <property type="match status" value="1"/>
</dbReference>
<sequence length="229" mass="24583">MQVDYAGHEAVYRRLRSQAGRAGWDDAQGLARDLDILDEIMRWSAFPREGRVLELGCGAGNIALYLAARGYVVHGVDISRTAIDWAREHAAAGPVSASFEVGNVIDGEGLHDAAFDLVLDGHCLHCIIGEDRARFFGTARRVLAPGGVLCVRTMCNALPPAMASRVGYDPDTGVCSRDGVATRYVGAANALVREVMDAGFELLQMEVRRAPDGATDDSDELILLASRPA</sequence>
<dbReference type="PANTHER" id="PTHR43464:SF19">
    <property type="entry name" value="UBIQUINONE BIOSYNTHESIS O-METHYLTRANSFERASE, MITOCHONDRIAL"/>
    <property type="match status" value="1"/>
</dbReference>
<dbReference type="InterPro" id="IPR029063">
    <property type="entry name" value="SAM-dependent_MTases_sf"/>
</dbReference>
<evidence type="ECO:0000256" key="1">
    <source>
        <dbReference type="ARBA" id="ARBA00022603"/>
    </source>
</evidence>
<dbReference type="GO" id="GO:0032259">
    <property type="term" value="P:methylation"/>
    <property type="evidence" value="ECO:0007669"/>
    <property type="project" value="UniProtKB-KW"/>
</dbReference>
<evidence type="ECO:0000256" key="3">
    <source>
        <dbReference type="ARBA" id="ARBA00022691"/>
    </source>
</evidence>
<gene>
    <name evidence="5" type="ORF">I5803_19175</name>
</gene>
<protein>
    <submittedName>
        <fullName evidence="5">Class I SAM-dependent methyltransferase</fullName>
    </submittedName>
</protein>
<dbReference type="InterPro" id="IPR013216">
    <property type="entry name" value="Methyltransf_11"/>
</dbReference>
<dbReference type="RefSeq" id="WP_196987914.1">
    <property type="nucleotide sequence ID" value="NZ_JADWYS010000001.1"/>
</dbReference>
<evidence type="ECO:0000259" key="4">
    <source>
        <dbReference type="Pfam" id="PF08241"/>
    </source>
</evidence>
<dbReference type="Proteomes" id="UP000651050">
    <property type="component" value="Unassembled WGS sequence"/>
</dbReference>
<dbReference type="EMBL" id="JADWYS010000001">
    <property type="protein sequence ID" value="MBG9390160.1"/>
    <property type="molecule type" value="Genomic_DNA"/>
</dbReference>
<evidence type="ECO:0000313" key="5">
    <source>
        <dbReference type="EMBL" id="MBG9390160.1"/>
    </source>
</evidence>
<feature type="domain" description="Methyltransferase type 11" evidence="4">
    <location>
        <begin position="53"/>
        <end position="150"/>
    </location>
</feature>
<keyword evidence="2" id="KW-0808">Transferase</keyword>
<dbReference type="AlphaFoldDB" id="A0A931H7K7"/>
<keyword evidence="6" id="KW-1185">Reference proteome</keyword>
<reference evidence="5" key="1">
    <citation type="submission" date="2020-11" db="EMBL/GenBank/DDBJ databases">
        <title>Bacterial whole genome sequence for Caenimonas sp. DR4.4.</title>
        <authorList>
            <person name="Le V."/>
            <person name="Ko S.-R."/>
            <person name="Ahn C.-Y."/>
            <person name="Oh H.-M."/>
        </authorList>
    </citation>
    <scope>NUCLEOTIDE SEQUENCE</scope>
    <source>
        <strain evidence="5">DR4.4</strain>
    </source>
</reference>
<dbReference type="CDD" id="cd02440">
    <property type="entry name" value="AdoMet_MTases"/>
    <property type="match status" value="1"/>
</dbReference>
<dbReference type="SUPFAM" id="SSF53335">
    <property type="entry name" value="S-adenosyl-L-methionine-dependent methyltransferases"/>
    <property type="match status" value="1"/>
</dbReference>
<dbReference type="Gene3D" id="3.40.50.150">
    <property type="entry name" value="Vaccinia Virus protein VP39"/>
    <property type="match status" value="1"/>
</dbReference>